<dbReference type="GO" id="GO:0005829">
    <property type="term" value="C:cytosol"/>
    <property type="evidence" value="ECO:0007669"/>
    <property type="project" value="TreeGrafter"/>
</dbReference>
<proteinExistence type="inferred from homology"/>
<dbReference type="Gene3D" id="3.40.190.290">
    <property type="match status" value="1"/>
</dbReference>
<dbReference type="PRINTS" id="PR00039">
    <property type="entry name" value="HTHLYSR"/>
</dbReference>
<organism evidence="6 7">
    <name type="scientific">Pandoraea pneumonica</name>
    <dbReference type="NCBI Taxonomy" id="2508299"/>
    <lineage>
        <taxon>Bacteria</taxon>
        <taxon>Pseudomonadati</taxon>
        <taxon>Pseudomonadota</taxon>
        <taxon>Betaproteobacteria</taxon>
        <taxon>Burkholderiales</taxon>
        <taxon>Burkholderiaceae</taxon>
        <taxon>Pandoraea</taxon>
    </lineage>
</organism>
<dbReference type="InterPro" id="IPR000847">
    <property type="entry name" value="LysR_HTH_N"/>
</dbReference>
<dbReference type="Proteomes" id="UP000366945">
    <property type="component" value="Unassembled WGS sequence"/>
</dbReference>
<dbReference type="GeneID" id="300402936"/>
<dbReference type="GO" id="GO:0003700">
    <property type="term" value="F:DNA-binding transcription factor activity"/>
    <property type="evidence" value="ECO:0007669"/>
    <property type="project" value="InterPro"/>
</dbReference>
<dbReference type="InterPro" id="IPR050950">
    <property type="entry name" value="HTH-type_LysR_regulators"/>
</dbReference>
<dbReference type="PANTHER" id="PTHR30419">
    <property type="entry name" value="HTH-TYPE TRANSCRIPTIONAL REGULATOR YBHD"/>
    <property type="match status" value="1"/>
</dbReference>
<gene>
    <name evidence="6" type="ORF">PPN31114_00878</name>
</gene>
<evidence type="ECO:0000256" key="3">
    <source>
        <dbReference type="ARBA" id="ARBA00023125"/>
    </source>
</evidence>
<evidence type="ECO:0000256" key="4">
    <source>
        <dbReference type="ARBA" id="ARBA00023163"/>
    </source>
</evidence>
<dbReference type="InterPro" id="IPR036390">
    <property type="entry name" value="WH_DNA-bd_sf"/>
</dbReference>
<dbReference type="FunFam" id="1.10.10.10:FF:000001">
    <property type="entry name" value="LysR family transcriptional regulator"/>
    <property type="match status" value="1"/>
</dbReference>
<dbReference type="SUPFAM" id="SSF53850">
    <property type="entry name" value="Periplasmic binding protein-like II"/>
    <property type="match status" value="1"/>
</dbReference>
<protein>
    <submittedName>
        <fullName evidence="6">LysR family transcriptional regulator</fullName>
    </submittedName>
</protein>
<accession>A0A5E4SMF0</accession>
<dbReference type="PROSITE" id="PS50931">
    <property type="entry name" value="HTH_LYSR"/>
    <property type="match status" value="1"/>
</dbReference>
<evidence type="ECO:0000256" key="1">
    <source>
        <dbReference type="ARBA" id="ARBA00009437"/>
    </source>
</evidence>
<dbReference type="OrthoDB" id="8713720at2"/>
<keyword evidence="4" id="KW-0804">Transcription</keyword>
<sequence>MTKLTKLTQPLPGAITEINLRLLQTFMLVGNTLSFREAAEQTHRSQSAVSTQIKQLEAQLGIALLHRTTRSVELTEEGVELLAGTRLAMHEVNQRLRKIRESADIRRGRVSLACSPSVAATQMPHILSAFQTMHPQVSIALLELHSDEIFKAVREGNADFGIGPRVATAGDDIRFEAIHEDRIVALVPRALLPNFRKTISLAELSAMPLVMHAGGTAMRQMIEAAASARGLIIESAYQCMQMQTLVSMAAAGLGAAILPASVIVDGPPAGTQLLRLVEPALSRDICVSTVRGRPLSPTAEQLLALVRERVGRADAL</sequence>
<reference evidence="6 7" key="1">
    <citation type="submission" date="2019-08" db="EMBL/GenBank/DDBJ databases">
        <authorList>
            <person name="Peeters C."/>
        </authorList>
    </citation>
    <scope>NUCLEOTIDE SEQUENCE [LARGE SCALE GENOMIC DNA]</scope>
    <source>
        <strain evidence="6 7">LMG 31114</strain>
    </source>
</reference>
<dbReference type="Gene3D" id="1.10.10.10">
    <property type="entry name" value="Winged helix-like DNA-binding domain superfamily/Winged helix DNA-binding domain"/>
    <property type="match status" value="1"/>
</dbReference>
<evidence type="ECO:0000313" key="7">
    <source>
        <dbReference type="Proteomes" id="UP000366945"/>
    </source>
</evidence>
<name>A0A5E4SMF0_9BURK</name>
<keyword evidence="7" id="KW-1185">Reference proteome</keyword>
<evidence type="ECO:0000256" key="2">
    <source>
        <dbReference type="ARBA" id="ARBA00023015"/>
    </source>
</evidence>
<keyword evidence="3" id="KW-0238">DNA-binding</keyword>
<feature type="domain" description="HTH lysR-type" evidence="5">
    <location>
        <begin position="18"/>
        <end position="75"/>
    </location>
</feature>
<dbReference type="RefSeq" id="WP_150678237.1">
    <property type="nucleotide sequence ID" value="NZ_CABPSK010000001.1"/>
</dbReference>
<dbReference type="AlphaFoldDB" id="A0A5E4SMF0"/>
<dbReference type="Pfam" id="PF00126">
    <property type="entry name" value="HTH_1"/>
    <property type="match status" value="1"/>
</dbReference>
<dbReference type="Pfam" id="PF03466">
    <property type="entry name" value="LysR_substrate"/>
    <property type="match status" value="1"/>
</dbReference>
<dbReference type="EMBL" id="CABPSK010000001">
    <property type="protein sequence ID" value="VVD76082.1"/>
    <property type="molecule type" value="Genomic_DNA"/>
</dbReference>
<evidence type="ECO:0000259" key="5">
    <source>
        <dbReference type="PROSITE" id="PS50931"/>
    </source>
</evidence>
<dbReference type="SUPFAM" id="SSF46785">
    <property type="entry name" value="Winged helix' DNA-binding domain"/>
    <property type="match status" value="1"/>
</dbReference>
<dbReference type="InterPro" id="IPR005119">
    <property type="entry name" value="LysR_subst-bd"/>
</dbReference>
<dbReference type="InterPro" id="IPR036388">
    <property type="entry name" value="WH-like_DNA-bd_sf"/>
</dbReference>
<dbReference type="GO" id="GO:0003677">
    <property type="term" value="F:DNA binding"/>
    <property type="evidence" value="ECO:0007669"/>
    <property type="project" value="UniProtKB-KW"/>
</dbReference>
<dbReference type="PANTHER" id="PTHR30419:SF8">
    <property type="entry name" value="NITROGEN ASSIMILATION TRANSCRIPTIONAL ACTIVATOR-RELATED"/>
    <property type="match status" value="1"/>
</dbReference>
<evidence type="ECO:0000313" key="6">
    <source>
        <dbReference type="EMBL" id="VVD76082.1"/>
    </source>
</evidence>
<comment type="similarity">
    <text evidence="1">Belongs to the LysR transcriptional regulatory family.</text>
</comment>
<keyword evidence="2" id="KW-0805">Transcription regulation</keyword>